<reference evidence="3" key="2">
    <citation type="submission" date="2023-08" db="EMBL/GenBank/DDBJ databases">
        <title>Identification and characterization of horizontal gene transfer across gut microbiota members of farm animals based on homology search.</title>
        <authorList>
            <person name="Schwarzerova J."/>
            <person name="Nykrynova M."/>
            <person name="Jureckova K."/>
            <person name="Cejkova D."/>
            <person name="Rychlik I."/>
        </authorList>
    </citation>
    <scope>NUCLEOTIDE SEQUENCE</scope>
    <source>
        <strain evidence="3">15_COKtk</strain>
    </source>
</reference>
<feature type="region of interest" description="Disordered" evidence="1">
    <location>
        <begin position="37"/>
        <end position="64"/>
    </location>
</feature>
<evidence type="ECO:0000259" key="2">
    <source>
        <dbReference type="SMART" id="SM01126"/>
    </source>
</evidence>
<evidence type="ECO:0000313" key="4">
    <source>
        <dbReference type="Proteomes" id="UP001168505"/>
    </source>
</evidence>
<dbReference type="Proteomes" id="UP001168505">
    <property type="component" value="Unassembled WGS sequence"/>
</dbReference>
<name>A0AAW7JW75_9ACTN</name>
<accession>A0AAW7JW75</accession>
<dbReference type="EMBL" id="JAUEIR010000003">
    <property type="protein sequence ID" value="MDN0068825.1"/>
    <property type="molecule type" value="Genomic_DNA"/>
</dbReference>
<evidence type="ECO:0000313" key="3">
    <source>
        <dbReference type="EMBL" id="MDN0068825.1"/>
    </source>
</evidence>
<gene>
    <name evidence="3" type="ORF">QVN40_03785</name>
</gene>
<dbReference type="RefSeq" id="WP_289826813.1">
    <property type="nucleotide sequence ID" value="NZ_JAUEIR010000003.1"/>
</dbReference>
<feature type="domain" description="ISXO2-like transposase" evidence="2">
    <location>
        <begin position="25"/>
        <end position="183"/>
    </location>
</feature>
<proteinExistence type="predicted"/>
<evidence type="ECO:0000256" key="1">
    <source>
        <dbReference type="SAM" id="MobiDB-lite"/>
    </source>
</evidence>
<organism evidence="3 4">
    <name type="scientific">Collinsella ihumii</name>
    <dbReference type="NCBI Taxonomy" id="1720204"/>
    <lineage>
        <taxon>Bacteria</taxon>
        <taxon>Bacillati</taxon>
        <taxon>Actinomycetota</taxon>
        <taxon>Coriobacteriia</taxon>
        <taxon>Coriobacteriales</taxon>
        <taxon>Coriobacteriaceae</taxon>
        <taxon>Collinsella</taxon>
    </lineage>
</organism>
<dbReference type="SMART" id="SM01126">
    <property type="entry name" value="DDE_Tnp_IS1595"/>
    <property type="match status" value="1"/>
</dbReference>
<dbReference type="InterPro" id="IPR024445">
    <property type="entry name" value="Tnp_ISXO2-like"/>
</dbReference>
<protein>
    <recommendedName>
        <fullName evidence="2">ISXO2-like transposase domain-containing protein</fullName>
    </recommendedName>
</protein>
<dbReference type="AlphaFoldDB" id="A0AAW7JW75"/>
<sequence>MSLKTAWYMRVRVCGCIRREGAARRVAGEVVQGDEAFIPESASGNHSRNPSYEPRRPPRRRGGASGRECLLTLVGAGGTSDLRLVRGDRRGEAMRQLGSAVPLSARIECEMQSSVGSAAAALGMEVARSYSGERRLNPLNAVHGAMKGFLARFRGLSSRRAQLYLDWFSWHSGFRGPGAARERLSALIALVAVGRWGGSRSRLFGEPYPVDEREAAKAEAAACSRGRGGARKSTRTG</sequence>
<reference evidence="3" key="1">
    <citation type="submission" date="2023-06" db="EMBL/GenBank/DDBJ databases">
        <authorList>
            <person name="Zeman M."/>
            <person name="Kubasova T."/>
            <person name="Jahodarova E."/>
            <person name="Nykrynova M."/>
            <person name="Rychlik I."/>
        </authorList>
    </citation>
    <scope>NUCLEOTIDE SEQUENCE</scope>
    <source>
        <strain evidence="3">15_COKtk</strain>
    </source>
</reference>
<comment type="caution">
    <text evidence="3">The sequence shown here is derived from an EMBL/GenBank/DDBJ whole genome shotgun (WGS) entry which is preliminary data.</text>
</comment>